<dbReference type="InterPro" id="IPR016071">
    <property type="entry name" value="Staphylococal_nuclease_OB-fold"/>
</dbReference>
<proteinExistence type="predicted"/>
<protein>
    <recommendedName>
        <fullName evidence="1">TNase-like domain-containing protein</fullName>
    </recommendedName>
</protein>
<evidence type="ECO:0000313" key="3">
    <source>
        <dbReference type="Proteomes" id="UP001470230"/>
    </source>
</evidence>
<dbReference type="PANTHER" id="PTHR12302:SF2">
    <property type="entry name" value="STAPHYLOCOCCAL NUCLEASE DOMAIN-CONTAINING PROTEIN 1"/>
    <property type="match status" value="1"/>
</dbReference>
<sequence length="740" mass="83862">MSTNDNSRAYVLSALTGDTLLVRYCDQPHKYGVILLPVACAPQFSIFLNSAVNDPFAVESLNFLRDHIEHKRILIGPPSQSYNGPKVFTHQTLGPLPVSVNSVRLIDDPNEDIDAYLIQNGFACIRENAPLNNKAWLARYEQLQESAYVNKVGIWSESRSTTINPQVVNQFEATIISLNSDFTFKLLDPGIDVELAGVTEINSKRSSELLKNFKIFLGERVLFHKALIRILQRLPGVPPVVSISINNFDLAHVLLENNYAAINEITSHLLENEKEIRRNLQLNTKCEHEFTAKVIKILSSNSFLIDDYKTIILSHIIVPRFDFTRETEKYGIEAFRFLRDKILYQRVTINVFVDNVGEVYSVVKVGHQNINLLMIKEGLATIAKSRIQGNPPFYDEMKKELDRAIELKIGIHSKQNSYSSNKIGIVDEITSPTKIKIFIDNDSKIFDLQNLTTTDYSYFNIVKAIDILKSKYLQHDVEIRSDGSIVDIKSNEDLRVPLLKEGLAILSKNLSDQTLISAEKEAKSKQIGLHSNLTTKLNFNDPVVITNIIKPTMFVVQSQSEMMAQLHNDFVQNSFQEIERPNIGEIYIVRINGKIYRCKILNDQTYFLIDFGFVFPIKIGKLSVCPNNISKIPPQAFCVSLNGCLTFDNKEHESQAMKFLWNVFDQKNIYNINLISQKENGLIPEVVIYDIPTKNNINAALLKCGIIRINSSSKINDTELIKAETEAKNAKTGGWSLNQK</sequence>
<dbReference type="SMART" id="SM00318">
    <property type="entry name" value="SNc"/>
    <property type="match status" value="1"/>
</dbReference>
<dbReference type="Pfam" id="PF00567">
    <property type="entry name" value="TUDOR"/>
    <property type="match status" value="1"/>
</dbReference>
<feature type="domain" description="TNase-like" evidence="1">
    <location>
        <begin position="288"/>
        <end position="414"/>
    </location>
</feature>
<dbReference type="Proteomes" id="UP001470230">
    <property type="component" value="Unassembled WGS sequence"/>
</dbReference>
<dbReference type="Gene3D" id="2.30.30.140">
    <property type="match status" value="1"/>
</dbReference>
<dbReference type="SUPFAM" id="SSF63748">
    <property type="entry name" value="Tudor/PWWP/MBT"/>
    <property type="match status" value="1"/>
</dbReference>
<reference evidence="2 3" key="1">
    <citation type="submission" date="2024-04" db="EMBL/GenBank/DDBJ databases">
        <title>Tritrichomonas musculus Genome.</title>
        <authorList>
            <person name="Alves-Ferreira E."/>
            <person name="Grigg M."/>
            <person name="Lorenzi H."/>
            <person name="Galac M."/>
        </authorList>
    </citation>
    <scope>NUCLEOTIDE SEQUENCE [LARGE SCALE GENOMIC DNA]</scope>
    <source>
        <strain evidence="2 3">EAF2021</strain>
    </source>
</reference>
<dbReference type="Pfam" id="PF00565">
    <property type="entry name" value="SNase"/>
    <property type="match status" value="2"/>
</dbReference>
<gene>
    <name evidence="2" type="ORF">M9Y10_008281</name>
</gene>
<accession>A0ABR2IY03</accession>
<keyword evidence="3" id="KW-1185">Reference proteome</keyword>
<evidence type="ECO:0000313" key="2">
    <source>
        <dbReference type="EMBL" id="KAK8870399.1"/>
    </source>
</evidence>
<organism evidence="2 3">
    <name type="scientific">Tritrichomonas musculus</name>
    <dbReference type="NCBI Taxonomy" id="1915356"/>
    <lineage>
        <taxon>Eukaryota</taxon>
        <taxon>Metamonada</taxon>
        <taxon>Parabasalia</taxon>
        <taxon>Tritrichomonadida</taxon>
        <taxon>Tritrichomonadidae</taxon>
        <taxon>Tritrichomonas</taxon>
    </lineage>
</organism>
<comment type="caution">
    <text evidence="2">The sequence shown here is derived from an EMBL/GenBank/DDBJ whole genome shotgun (WGS) entry which is preliminary data.</text>
</comment>
<dbReference type="EMBL" id="JAPFFF010000014">
    <property type="protein sequence ID" value="KAK8870399.1"/>
    <property type="molecule type" value="Genomic_DNA"/>
</dbReference>
<dbReference type="PANTHER" id="PTHR12302">
    <property type="entry name" value="EBNA2 BINDING PROTEIN P100"/>
    <property type="match status" value="1"/>
</dbReference>
<name>A0ABR2IY03_9EUKA</name>
<dbReference type="InterPro" id="IPR035437">
    <property type="entry name" value="SNase_OB-fold_sf"/>
</dbReference>
<dbReference type="Gene3D" id="2.40.50.90">
    <property type="match status" value="3"/>
</dbReference>
<dbReference type="InterPro" id="IPR002999">
    <property type="entry name" value="Tudor"/>
</dbReference>
<dbReference type="PROSITE" id="PS50830">
    <property type="entry name" value="TNASE_3"/>
    <property type="match status" value="1"/>
</dbReference>
<dbReference type="SUPFAM" id="SSF50199">
    <property type="entry name" value="Staphylococcal nuclease"/>
    <property type="match status" value="4"/>
</dbReference>
<evidence type="ECO:0000259" key="1">
    <source>
        <dbReference type="PROSITE" id="PS50830"/>
    </source>
</evidence>